<dbReference type="KEGG" id="peh:Spb1_22660"/>
<evidence type="ECO:0000256" key="1">
    <source>
        <dbReference type="ARBA" id="ARBA00022603"/>
    </source>
</evidence>
<dbReference type="RefSeq" id="WP_186377518.1">
    <property type="nucleotide sequence ID" value="NZ_CP036299.1"/>
</dbReference>
<dbReference type="Gene3D" id="3.90.1530.30">
    <property type="match status" value="1"/>
</dbReference>
<gene>
    <name evidence="6" type="primary">yhdJ_2</name>
    <name evidence="6" type="ORF">Spb1_22660</name>
</gene>
<name>A0A518GP11_9PLAN</name>
<dbReference type="PRINTS" id="PR00508">
    <property type="entry name" value="S21N4MTFRASE"/>
</dbReference>
<dbReference type="AlphaFoldDB" id="A0A518GP11"/>
<dbReference type="SUPFAM" id="SSF110849">
    <property type="entry name" value="ParB/Sulfiredoxin"/>
    <property type="match status" value="1"/>
</dbReference>
<keyword evidence="7" id="KW-1185">Reference proteome</keyword>
<dbReference type="CDD" id="cd16387">
    <property type="entry name" value="ParB_N_Srx"/>
    <property type="match status" value="1"/>
</dbReference>
<feature type="region of interest" description="Disordered" evidence="4">
    <location>
        <begin position="107"/>
        <end position="129"/>
    </location>
</feature>
<dbReference type="InterPro" id="IPR001091">
    <property type="entry name" value="RM_Methyltransferase"/>
</dbReference>
<dbReference type="InterPro" id="IPR036086">
    <property type="entry name" value="ParB/Sulfiredoxin_sf"/>
</dbReference>
<sequence>MTKWRFHPACLLFPPLGEQELQALAENIRERGLLHPITTHNKLILDGRNRLKACEIAGVEPRFEEWAGTGSPLEWAISANLHRRHLTGSQKAVLALEMLPMLEAEAKERQRLSTGRGKRSPIRLATSTAKRGKASQIAAKLTGTNSAYVEQVKSISRKAPELVEQVKVGSLTVTEAARLSKLDSFQRESFFAAKQKQPDEKFNRLIRQVLPKKEPAADADEGFFTNSTEVWCGDSLKLMRSQIVDGWANVICTSPPFNRGVNYGTYDDNRDQSEYEAWLDEVFKEFHRVLTSNGSLFLIVGHSPRHPWTALDMAKFAGKYFTLQNQIVWVKSISMNDDSQGHFTPIPGDRYLNRNWDFVFHFSKNGTAKLDRKAIGVPYVDQNNAVRSGDGDDVRCAGDVWFIPFETVHRGDERANHPATFPPELAERCLKLAGCVEGGVVLDPFCGVNGLKAANKLGINAIGIDIDQQYCEAAASAAGTTVKLFPNR</sequence>
<dbReference type="GO" id="GO:0032259">
    <property type="term" value="P:methylation"/>
    <property type="evidence" value="ECO:0007669"/>
    <property type="project" value="UniProtKB-KW"/>
</dbReference>
<organism evidence="6 7">
    <name type="scientific">Planctopirus ephydatiae</name>
    <dbReference type="NCBI Taxonomy" id="2528019"/>
    <lineage>
        <taxon>Bacteria</taxon>
        <taxon>Pseudomonadati</taxon>
        <taxon>Planctomycetota</taxon>
        <taxon>Planctomycetia</taxon>
        <taxon>Planctomycetales</taxon>
        <taxon>Planctomycetaceae</taxon>
        <taxon>Planctopirus</taxon>
    </lineage>
</organism>
<reference evidence="6 7" key="1">
    <citation type="submission" date="2019-02" db="EMBL/GenBank/DDBJ databases">
        <title>Deep-cultivation of Planctomycetes and their phenomic and genomic characterization uncovers novel biology.</title>
        <authorList>
            <person name="Wiegand S."/>
            <person name="Jogler M."/>
            <person name="Boedeker C."/>
            <person name="Pinto D."/>
            <person name="Vollmers J."/>
            <person name="Rivas-Marin E."/>
            <person name="Kohn T."/>
            <person name="Peeters S.H."/>
            <person name="Heuer A."/>
            <person name="Rast P."/>
            <person name="Oberbeckmann S."/>
            <person name="Bunk B."/>
            <person name="Jeske O."/>
            <person name="Meyerdierks A."/>
            <person name="Storesund J.E."/>
            <person name="Kallscheuer N."/>
            <person name="Luecker S."/>
            <person name="Lage O.M."/>
            <person name="Pohl T."/>
            <person name="Merkel B.J."/>
            <person name="Hornburger P."/>
            <person name="Mueller R.-W."/>
            <person name="Bruemmer F."/>
            <person name="Labrenz M."/>
            <person name="Spormann A.M."/>
            <person name="Op den Camp H."/>
            <person name="Overmann J."/>
            <person name="Amann R."/>
            <person name="Jetten M.S.M."/>
            <person name="Mascher T."/>
            <person name="Medema M.H."/>
            <person name="Devos D.P."/>
            <person name="Kaster A.-K."/>
            <person name="Ovreas L."/>
            <person name="Rohde M."/>
            <person name="Galperin M.Y."/>
            <person name="Jogler C."/>
        </authorList>
    </citation>
    <scope>NUCLEOTIDE SEQUENCE [LARGE SCALE GENOMIC DNA]</scope>
    <source>
        <strain evidence="6 7">Spb1</strain>
    </source>
</reference>
<evidence type="ECO:0000256" key="2">
    <source>
        <dbReference type="ARBA" id="ARBA00022679"/>
    </source>
</evidence>
<dbReference type="Gene3D" id="1.10.10.2830">
    <property type="match status" value="1"/>
</dbReference>
<evidence type="ECO:0000313" key="6">
    <source>
        <dbReference type="EMBL" id="QDV30337.1"/>
    </source>
</evidence>
<dbReference type="Proteomes" id="UP000315349">
    <property type="component" value="Chromosome"/>
</dbReference>
<dbReference type="REBASE" id="357087">
    <property type="entry name" value="M.PbaSpb1ORF22660P"/>
</dbReference>
<accession>A0A518GP11</accession>
<dbReference type="GO" id="GO:0008170">
    <property type="term" value="F:N-methyltransferase activity"/>
    <property type="evidence" value="ECO:0007669"/>
    <property type="project" value="InterPro"/>
</dbReference>
<evidence type="ECO:0000313" key="7">
    <source>
        <dbReference type="Proteomes" id="UP000315349"/>
    </source>
</evidence>
<dbReference type="SUPFAM" id="SSF53335">
    <property type="entry name" value="S-adenosyl-L-methionine-dependent methyltransferases"/>
    <property type="match status" value="1"/>
</dbReference>
<dbReference type="Pfam" id="PF01555">
    <property type="entry name" value="N6_N4_Mtase"/>
    <property type="match status" value="1"/>
</dbReference>
<dbReference type="GO" id="GO:0003677">
    <property type="term" value="F:DNA binding"/>
    <property type="evidence" value="ECO:0007669"/>
    <property type="project" value="InterPro"/>
</dbReference>
<keyword evidence="1 6" id="KW-0489">Methyltransferase</keyword>
<comment type="similarity">
    <text evidence="3">Belongs to the N(4)/N(6)-methyltransferase family.</text>
</comment>
<evidence type="ECO:0000259" key="5">
    <source>
        <dbReference type="Pfam" id="PF01555"/>
    </source>
</evidence>
<dbReference type="EMBL" id="CP036299">
    <property type="protein sequence ID" value="QDV30337.1"/>
    <property type="molecule type" value="Genomic_DNA"/>
</dbReference>
<evidence type="ECO:0000256" key="4">
    <source>
        <dbReference type="SAM" id="MobiDB-lite"/>
    </source>
</evidence>
<protein>
    <recommendedName>
        <fullName evidence="3">Methyltransferase</fullName>
        <ecNumber evidence="3">2.1.1.-</ecNumber>
    </recommendedName>
</protein>
<dbReference type="InterPro" id="IPR002941">
    <property type="entry name" value="DNA_methylase_N4/N6"/>
</dbReference>
<dbReference type="InterPro" id="IPR029063">
    <property type="entry name" value="SAM-dependent_MTases_sf"/>
</dbReference>
<proteinExistence type="inferred from homology"/>
<feature type="domain" description="DNA methylase N-4/N-6" evidence="5">
    <location>
        <begin position="249"/>
        <end position="475"/>
    </location>
</feature>
<dbReference type="Gene3D" id="3.40.50.150">
    <property type="entry name" value="Vaccinia Virus protein VP39"/>
    <property type="match status" value="1"/>
</dbReference>
<evidence type="ECO:0000256" key="3">
    <source>
        <dbReference type="RuleBase" id="RU362026"/>
    </source>
</evidence>
<keyword evidence="2 6" id="KW-0808">Transferase</keyword>
<dbReference type="EC" id="2.1.1.-" evidence="3"/>